<proteinExistence type="predicted"/>
<evidence type="ECO:0000313" key="4">
    <source>
        <dbReference type="EMBL" id="CAF4218460.1"/>
    </source>
</evidence>
<organism evidence="4 5">
    <name type="scientific">Didymodactylos carnosus</name>
    <dbReference type="NCBI Taxonomy" id="1234261"/>
    <lineage>
        <taxon>Eukaryota</taxon>
        <taxon>Metazoa</taxon>
        <taxon>Spiralia</taxon>
        <taxon>Gnathifera</taxon>
        <taxon>Rotifera</taxon>
        <taxon>Eurotatoria</taxon>
        <taxon>Bdelloidea</taxon>
        <taxon>Philodinida</taxon>
        <taxon>Philodinidae</taxon>
        <taxon>Didymodactylos</taxon>
    </lineage>
</organism>
<evidence type="ECO:0000313" key="3">
    <source>
        <dbReference type="EMBL" id="CAF1416179.1"/>
    </source>
</evidence>
<feature type="region of interest" description="Disordered" evidence="2">
    <location>
        <begin position="1"/>
        <end position="21"/>
    </location>
</feature>
<name>A0A8S2SBS2_9BILA</name>
<evidence type="ECO:0000256" key="2">
    <source>
        <dbReference type="SAM" id="MobiDB-lite"/>
    </source>
</evidence>
<dbReference type="AlphaFoldDB" id="A0A8S2SBS2"/>
<feature type="region of interest" description="Disordered" evidence="2">
    <location>
        <begin position="245"/>
        <end position="275"/>
    </location>
</feature>
<feature type="compositionally biased region" description="Basic and acidic residues" evidence="2">
    <location>
        <begin position="170"/>
        <end position="189"/>
    </location>
</feature>
<reference evidence="4" key="1">
    <citation type="submission" date="2021-02" db="EMBL/GenBank/DDBJ databases">
        <authorList>
            <person name="Nowell W R."/>
        </authorList>
    </citation>
    <scope>NUCLEOTIDE SEQUENCE</scope>
</reference>
<sequence>MMSESSGIPRIKTPLSQKQVHQMLEKFTSNENHNSTLTTPKQRVPPRLAYSTNKPAAAALLKVTASASPFKRKILSTSTSLLAPSKRKQNEDIEKISQLKNENQKLVDEIQVLKEKSQDYENRMQNVEQEVDKQRLLYEKCASVDQTDTKYQYEDEIFKLKNELKTSIREKEKDKTTAQMTREEEKPANDDNADFSTNVTHTTPIRKKINQKTSQSMINSKCTMDRLLTEQPNYSTNINNISFVAGDNKSSDDDKETHQFSRLSAVASRTRSRQK</sequence>
<gene>
    <name evidence="3" type="ORF">OVA965_LOCUS33537</name>
    <name evidence="4" type="ORF">TMI583_LOCUS34428</name>
</gene>
<accession>A0A8S2SBS2</accession>
<keyword evidence="1" id="KW-0175">Coiled coil</keyword>
<dbReference type="EMBL" id="CAJNOK010027213">
    <property type="protein sequence ID" value="CAF1416179.1"/>
    <property type="molecule type" value="Genomic_DNA"/>
</dbReference>
<dbReference type="Proteomes" id="UP000682733">
    <property type="component" value="Unassembled WGS sequence"/>
</dbReference>
<comment type="caution">
    <text evidence="4">The sequence shown here is derived from an EMBL/GenBank/DDBJ whole genome shotgun (WGS) entry which is preliminary data.</text>
</comment>
<feature type="region of interest" description="Disordered" evidence="2">
    <location>
        <begin position="170"/>
        <end position="202"/>
    </location>
</feature>
<protein>
    <submittedName>
        <fullName evidence="4">Uncharacterized protein</fullName>
    </submittedName>
</protein>
<evidence type="ECO:0000313" key="5">
    <source>
        <dbReference type="Proteomes" id="UP000682733"/>
    </source>
</evidence>
<evidence type="ECO:0000256" key="1">
    <source>
        <dbReference type="SAM" id="Coils"/>
    </source>
</evidence>
<dbReference type="EMBL" id="CAJOBA010048968">
    <property type="protein sequence ID" value="CAF4218460.1"/>
    <property type="molecule type" value="Genomic_DNA"/>
</dbReference>
<feature type="coiled-coil region" evidence="1">
    <location>
        <begin position="89"/>
        <end position="137"/>
    </location>
</feature>
<feature type="compositionally biased region" description="Basic and acidic residues" evidence="2">
    <location>
        <begin position="249"/>
        <end position="259"/>
    </location>
</feature>
<dbReference type="Proteomes" id="UP000677228">
    <property type="component" value="Unassembled WGS sequence"/>
</dbReference>